<comment type="caution">
    <text evidence="7">The sequence shown here is derived from an EMBL/GenBank/DDBJ whole genome shotgun (WGS) entry which is preliminary data.</text>
</comment>
<feature type="region of interest" description="Disordered" evidence="5">
    <location>
        <begin position="282"/>
        <end position="302"/>
    </location>
</feature>
<keyword evidence="1" id="KW-0547">Nucleotide-binding</keyword>
<dbReference type="InterPro" id="IPR029016">
    <property type="entry name" value="GAF-like_dom_sf"/>
</dbReference>
<dbReference type="InterPro" id="IPR058031">
    <property type="entry name" value="AAA_lid_NorR"/>
</dbReference>
<dbReference type="RefSeq" id="WP_132426537.1">
    <property type="nucleotide sequence ID" value="NZ_SMFZ01000001.1"/>
</dbReference>
<sequence>MARSAASAGRAPVRPEIAMSWHRARLSGVGPESGARVTVVDVDRSSRLAIAAAPVLDDLVARLDDQSLCLMLADRDCRVIFQSGDRRLRAVLESGGVVVGSGLGEDAVGTNALGTAYELGHGVSINGAEHYLHAFKSFSCYGCPVRHPLTRRVEGILDITSTSRTANPLFGPLVVRAAQDIELRLLDGAREVERRLFLAFQHATRQRSSPIAVLGEDTVLTNRSCLERLGSADPSVLNSLALEARSLGDLTSEVDLGAMGTVAARAERIDGTSDGVLVHLGPRRPSVASTAPAATPALPTGRDLLVAGEPGTGRSTEAARLAGGGSTAHLDAAEALSGSNRAWAATLLGITRGDTDTVIVDDVDVLDAALCTVLGRAMGTAEGPRFVLTSGPTSELPSHIGRLVARCSDRVELSPLRDRRHDLNALFKEMARRAGNGRELILTPGALQALGAQPWPGNLVELANLVRELAELPTRRIEVGDLPERYRSTARRSGRGARERAERVAILHALKAHGGNKLRAARELGISRTTLYRRMKALDVPDDV</sequence>
<keyword evidence="2" id="KW-0067">ATP-binding</keyword>
<dbReference type="InterPro" id="IPR027417">
    <property type="entry name" value="P-loop_NTPase"/>
</dbReference>
<protein>
    <submittedName>
        <fullName evidence="7">Transcriptional regulator of acetoin/glycerol metabolism</fullName>
    </submittedName>
</protein>
<dbReference type="PROSITE" id="PS50045">
    <property type="entry name" value="SIGMA54_INTERACT_4"/>
    <property type="match status" value="1"/>
</dbReference>
<keyword evidence="3" id="KW-0805">Transcription regulation</keyword>
<accession>A0A4R1I0Y7</accession>
<reference evidence="7 8" key="1">
    <citation type="submission" date="2019-03" db="EMBL/GenBank/DDBJ databases">
        <title>Sequencing the genomes of 1000 actinobacteria strains.</title>
        <authorList>
            <person name="Klenk H.-P."/>
        </authorList>
    </citation>
    <scope>NUCLEOTIDE SEQUENCE [LARGE SCALE GENOMIC DNA]</scope>
    <source>
        <strain evidence="7 8">DSM 44969</strain>
    </source>
</reference>
<dbReference type="Pfam" id="PF02954">
    <property type="entry name" value="HTH_8"/>
    <property type="match status" value="1"/>
</dbReference>
<evidence type="ECO:0000256" key="5">
    <source>
        <dbReference type="SAM" id="MobiDB-lite"/>
    </source>
</evidence>
<dbReference type="PRINTS" id="PR01590">
    <property type="entry name" value="HTHFIS"/>
</dbReference>
<feature type="compositionally biased region" description="Low complexity" evidence="5">
    <location>
        <begin position="283"/>
        <end position="300"/>
    </location>
</feature>
<dbReference type="Gene3D" id="1.10.10.60">
    <property type="entry name" value="Homeodomain-like"/>
    <property type="match status" value="1"/>
</dbReference>
<dbReference type="InterPro" id="IPR002078">
    <property type="entry name" value="Sigma_54_int"/>
</dbReference>
<evidence type="ECO:0000313" key="8">
    <source>
        <dbReference type="Proteomes" id="UP000295560"/>
    </source>
</evidence>
<dbReference type="AlphaFoldDB" id="A0A4R1I0Y7"/>
<dbReference type="Pfam" id="PF25601">
    <property type="entry name" value="AAA_lid_14"/>
    <property type="match status" value="1"/>
</dbReference>
<dbReference type="Gene3D" id="1.10.8.60">
    <property type="match status" value="1"/>
</dbReference>
<feature type="domain" description="Sigma-54 factor interaction" evidence="6">
    <location>
        <begin position="411"/>
        <end position="471"/>
    </location>
</feature>
<gene>
    <name evidence="7" type="ORF">EV378_3443</name>
</gene>
<dbReference type="PANTHER" id="PTHR32071">
    <property type="entry name" value="TRANSCRIPTIONAL REGULATORY PROTEIN"/>
    <property type="match status" value="1"/>
</dbReference>
<dbReference type="SUPFAM" id="SSF52540">
    <property type="entry name" value="P-loop containing nucleoside triphosphate hydrolases"/>
    <property type="match status" value="1"/>
</dbReference>
<keyword evidence="8" id="KW-1185">Reference proteome</keyword>
<proteinExistence type="predicted"/>
<evidence type="ECO:0000313" key="7">
    <source>
        <dbReference type="EMBL" id="TCK27571.1"/>
    </source>
</evidence>
<dbReference type="Proteomes" id="UP000295560">
    <property type="component" value="Unassembled WGS sequence"/>
</dbReference>
<dbReference type="GO" id="GO:0043565">
    <property type="term" value="F:sequence-specific DNA binding"/>
    <property type="evidence" value="ECO:0007669"/>
    <property type="project" value="InterPro"/>
</dbReference>
<dbReference type="PANTHER" id="PTHR32071:SF122">
    <property type="entry name" value="SIGMA FACTOR"/>
    <property type="match status" value="1"/>
</dbReference>
<dbReference type="OrthoDB" id="5496274at2"/>
<evidence type="ECO:0000256" key="3">
    <source>
        <dbReference type="ARBA" id="ARBA00023015"/>
    </source>
</evidence>
<evidence type="ECO:0000256" key="1">
    <source>
        <dbReference type="ARBA" id="ARBA00022741"/>
    </source>
</evidence>
<dbReference type="SUPFAM" id="SSF46689">
    <property type="entry name" value="Homeodomain-like"/>
    <property type="match status" value="1"/>
</dbReference>
<keyword evidence="4" id="KW-0804">Transcription</keyword>
<dbReference type="InterPro" id="IPR009057">
    <property type="entry name" value="Homeodomain-like_sf"/>
</dbReference>
<organism evidence="7 8">
    <name type="scientific">Pseudonocardia endophytica</name>
    <dbReference type="NCBI Taxonomy" id="401976"/>
    <lineage>
        <taxon>Bacteria</taxon>
        <taxon>Bacillati</taxon>
        <taxon>Actinomycetota</taxon>
        <taxon>Actinomycetes</taxon>
        <taxon>Pseudonocardiales</taxon>
        <taxon>Pseudonocardiaceae</taxon>
        <taxon>Pseudonocardia</taxon>
    </lineage>
</organism>
<name>A0A4R1I0Y7_PSEEN</name>
<evidence type="ECO:0000259" key="6">
    <source>
        <dbReference type="PROSITE" id="PS50045"/>
    </source>
</evidence>
<evidence type="ECO:0000256" key="2">
    <source>
        <dbReference type="ARBA" id="ARBA00022840"/>
    </source>
</evidence>
<dbReference type="GO" id="GO:0005524">
    <property type="term" value="F:ATP binding"/>
    <property type="evidence" value="ECO:0007669"/>
    <property type="project" value="UniProtKB-KW"/>
</dbReference>
<evidence type="ECO:0000256" key="4">
    <source>
        <dbReference type="ARBA" id="ARBA00023163"/>
    </source>
</evidence>
<dbReference type="EMBL" id="SMFZ01000001">
    <property type="protein sequence ID" value="TCK27571.1"/>
    <property type="molecule type" value="Genomic_DNA"/>
</dbReference>
<dbReference type="Gene3D" id="3.30.450.40">
    <property type="match status" value="1"/>
</dbReference>
<dbReference type="GO" id="GO:0006355">
    <property type="term" value="P:regulation of DNA-templated transcription"/>
    <property type="evidence" value="ECO:0007669"/>
    <property type="project" value="InterPro"/>
</dbReference>
<dbReference type="InterPro" id="IPR002197">
    <property type="entry name" value="HTH_Fis"/>
</dbReference>